<gene>
    <name evidence="1" type="ORF">Dxin01_03946</name>
</gene>
<organism evidence="1 2">
    <name type="scientific">Deinococcus xinjiangensis</name>
    <dbReference type="NCBI Taxonomy" id="457454"/>
    <lineage>
        <taxon>Bacteria</taxon>
        <taxon>Thermotogati</taxon>
        <taxon>Deinococcota</taxon>
        <taxon>Deinococci</taxon>
        <taxon>Deinococcales</taxon>
        <taxon>Deinococcaceae</taxon>
        <taxon>Deinococcus</taxon>
    </lineage>
</organism>
<sequence length="173" mass="19011">MTSRLHRYLLGALPLPSIPPHGAAFTSATIEPAALSTFRSQLDTPGWWTMGNLFGHIADDVLHITHASIGGYPVWRPLPLTGDDHYQLGYIDALQSTVGPHIDWTGHWITRPDAQLPTIADSSHWLQAGAGQGLFSAVHVLFAVGFFDHRLEVEGYRIVDGRIEMLPVQLSVD</sequence>
<evidence type="ECO:0000313" key="1">
    <source>
        <dbReference type="EMBL" id="GAA5504177.1"/>
    </source>
</evidence>
<keyword evidence="2" id="KW-1185">Reference proteome</keyword>
<dbReference type="EMBL" id="BAABRN010000093">
    <property type="protein sequence ID" value="GAA5504177.1"/>
    <property type="molecule type" value="Genomic_DNA"/>
</dbReference>
<evidence type="ECO:0008006" key="3">
    <source>
        <dbReference type="Google" id="ProtNLM"/>
    </source>
</evidence>
<dbReference type="Proteomes" id="UP001458946">
    <property type="component" value="Unassembled WGS sequence"/>
</dbReference>
<protein>
    <recommendedName>
        <fullName evidence="3">DinB-like domain-containing protein</fullName>
    </recommendedName>
</protein>
<accession>A0ABP9VG50</accession>
<proteinExistence type="predicted"/>
<comment type="caution">
    <text evidence="1">The sequence shown here is derived from an EMBL/GenBank/DDBJ whole genome shotgun (WGS) entry which is preliminary data.</text>
</comment>
<name>A0ABP9VG50_9DEIO</name>
<reference evidence="1 2" key="1">
    <citation type="submission" date="2024-02" db="EMBL/GenBank/DDBJ databases">
        <title>Deinococcus xinjiangensis NBRC 107630.</title>
        <authorList>
            <person name="Ichikawa N."/>
            <person name="Katano-Makiyama Y."/>
            <person name="Hidaka K."/>
        </authorList>
    </citation>
    <scope>NUCLEOTIDE SEQUENCE [LARGE SCALE GENOMIC DNA]</scope>
    <source>
        <strain evidence="1 2">NBRC 107630</strain>
    </source>
</reference>
<evidence type="ECO:0000313" key="2">
    <source>
        <dbReference type="Proteomes" id="UP001458946"/>
    </source>
</evidence>